<proteinExistence type="inferred from homology"/>
<dbReference type="EMBL" id="FUXM01000006">
    <property type="protein sequence ID" value="SJZ75312.1"/>
    <property type="molecule type" value="Genomic_DNA"/>
</dbReference>
<dbReference type="NCBIfam" id="TIGR00651">
    <property type="entry name" value="pta"/>
    <property type="match status" value="1"/>
</dbReference>
<dbReference type="InterPro" id="IPR004614">
    <property type="entry name" value="P_AcTrfase"/>
</dbReference>
<dbReference type="InterPro" id="IPR002505">
    <property type="entry name" value="PTA_PTB"/>
</dbReference>
<dbReference type="OrthoDB" id="9805787at2"/>
<feature type="domain" description="Phosphate acetyl/butaryl transferase" evidence="9">
    <location>
        <begin position="5"/>
        <end position="328"/>
    </location>
</feature>
<dbReference type="PIRSF" id="PIRSF000428">
    <property type="entry name" value="P_Ac_trans"/>
    <property type="match status" value="1"/>
</dbReference>
<evidence type="ECO:0000256" key="2">
    <source>
        <dbReference type="ARBA" id="ARBA00004989"/>
    </source>
</evidence>
<keyword evidence="11" id="KW-1185">Reference proteome</keyword>
<keyword evidence="7" id="KW-0012">Acyltransferase</keyword>
<evidence type="ECO:0000256" key="5">
    <source>
        <dbReference type="ARBA" id="ARBA00021528"/>
    </source>
</evidence>
<reference evidence="11" key="1">
    <citation type="submission" date="2017-02" db="EMBL/GenBank/DDBJ databases">
        <authorList>
            <person name="Varghese N."/>
            <person name="Submissions S."/>
        </authorList>
    </citation>
    <scope>NUCLEOTIDE SEQUENCE [LARGE SCALE GENOMIC DNA]</scope>
    <source>
        <strain evidence="11">DSM 16521</strain>
    </source>
</reference>
<dbReference type="EC" id="2.3.1.8" evidence="4"/>
<gene>
    <name evidence="10" type="ORF">SAMN02745885_00831</name>
</gene>
<dbReference type="GO" id="GO:0008959">
    <property type="term" value="F:phosphate acetyltransferase activity"/>
    <property type="evidence" value="ECO:0007669"/>
    <property type="project" value="UniProtKB-EC"/>
</dbReference>
<dbReference type="InterPro" id="IPR042112">
    <property type="entry name" value="P_AcTrfase_dom2"/>
</dbReference>
<name>A0A1T4N7X5_9FIRM</name>
<comment type="catalytic activity">
    <reaction evidence="1">
        <text>acetyl-CoA + phosphate = acetyl phosphate + CoA</text>
        <dbReference type="Rhea" id="RHEA:19521"/>
        <dbReference type="ChEBI" id="CHEBI:22191"/>
        <dbReference type="ChEBI" id="CHEBI:43474"/>
        <dbReference type="ChEBI" id="CHEBI:57287"/>
        <dbReference type="ChEBI" id="CHEBI:57288"/>
        <dbReference type="EC" id="2.3.1.8"/>
    </reaction>
</comment>
<dbReference type="PANTHER" id="PTHR43356:SF3">
    <property type="entry name" value="PHOSPHATE ACETYLTRANSFERASE"/>
    <property type="match status" value="1"/>
</dbReference>
<dbReference type="PANTHER" id="PTHR43356">
    <property type="entry name" value="PHOSPHATE ACETYLTRANSFERASE"/>
    <property type="match status" value="1"/>
</dbReference>
<dbReference type="InterPro" id="IPR050500">
    <property type="entry name" value="Phos_Acetyltrans/Butyryltrans"/>
</dbReference>
<dbReference type="NCBIfam" id="NF007233">
    <property type="entry name" value="PRK09653.1"/>
    <property type="match status" value="1"/>
</dbReference>
<protein>
    <recommendedName>
        <fullName evidence="5">Phosphate acetyltransferase</fullName>
        <ecNumber evidence="4">2.3.1.8</ecNumber>
    </recommendedName>
    <alternativeName>
        <fullName evidence="8">Phosphotransacetylase</fullName>
    </alternativeName>
</protein>
<evidence type="ECO:0000313" key="10">
    <source>
        <dbReference type="EMBL" id="SJZ75312.1"/>
    </source>
</evidence>
<organism evidence="10 11">
    <name type="scientific">Carboxydocella sporoproducens DSM 16521</name>
    <dbReference type="NCBI Taxonomy" id="1121270"/>
    <lineage>
        <taxon>Bacteria</taxon>
        <taxon>Bacillati</taxon>
        <taxon>Bacillota</taxon>
        <taxon>Clostridia</taxon>
        <taxon>Eubacteriales</taxon>
        <taxon>Clostridiales Family XVI. Incertae Sedis</taxon>
        <taxon>Carboxydocella</taxon>
    </lineage>
</organism>
<dbReference type="SUPFAM" id="SSF53659">
    <property type="entry name" value="Isocitrate/Isopropylmalate dehydrogenase-like"/>
    <property type="match status" value="1"/>
</dbReference>
<evidence type="ECO:0000256" key="1">
    <source>
        <dbReference type="ARBA" id="ARBA00000705"/>
    </source>
</evidence>
<evidence type="ECO:0000259" key="9">
    <source>
        <dbReference type="Pfam" id="PF01515"/>
    </source>
</evidence>
<dbReference type="Gene3D" id="3.40.50.10950">
    <property type="match status" value="1"/>
</dbReference>
<keyword evidence="6" id="KW-0808">Transferase</keyword>
<dbReference type="Pfam" id="PF01515">
    <property type="entry name" value="PTA_PTB"/>
    <property type="match status" value="1"/>
</dbReference>
<dbReference type="RefSeq" id="WP_078664935.1">
    <property type="nucleotide sequence ID" value="NZ_FUXM01000006.1"/>
</dbReference>
<accession>A0A1T4N7X5</accession>
<comment type="similarity">
    <text evidence="3">Belongs to the phosphate acetyltransferase and butyryltransferase family.</text>
</comment>
<evidence type="ECO:0000256" key="8">
    <source>
        <dbReference type="ARBA" id="ARBA00031108"/>
    </source>
</evidence>
<evidence type="ECO:0000256" key="4">
    <source>
        <dbReference type="ARBA" id="ARBA00012707"/>
    </source>
</evidence>
<comment type="pathway">
    <text evidence="2">Metabolic intermediate biosynthesis; acetyl-CoA biosynthesis; acetyl-CoA from acetate: step 2/2.</text>
</comment>
<evidence type="ECO:0000256" key="6">
    <source>
        <dbReference type="ARBA" id="ARBA00022679"/>
    </source>
</evidence>
<sequence length="338" mass="36333">MAVKLMEKIWNKARQKKQQIVLPETSDERVLRATEIILREGLAHPVLLGKREEILGNGRELGVDLTGAEIVDIFKFPRREEYVEALWNLRKEKGLTRDAADHLLRNPLYFGAMMVKMGDADGMVAGSLSTTGDVLRPALQIIKTAPGISVVSGAFIMIVPNEQYGEGGVLVFADCAVNPDPTAEQLAEIAYASAQTARNLAGIEPRVGMLSFSTKGSAEHQLVSKVQRATDIARERYPDLKVDGELQADAALVPAVGQYKAPGSEVAGHVNVLIFPDLQSGNIGYKLAQRLGGAEAIGPVLQGMAAPVNDLSRGCSVDDIVNVVAITAVQAQAREAHH</sequence>
<evidence type="ECO:0000256" key="3">
    <source>
        <dbReference type="ARBA" id="ARBA00005656"/>
    </source>
</evidence>
<dbReference type="Gene3D" id="3.40.50.10750">
    <property type="entry name" value="Isocitrate/Isopropylmalate dehydrogenase-like"/>
    <property type="match status" value="1"/>
</dbReference>
<dbReference type="InterPro" id="IPR042113">
    <property type="entry name" value="P_AcTrfase_dom1"/>
</dbReference>
<dbReference type="AlphaFoldDB" id="A0A1T4N7X5"/>
<evidence type="ECO:0000256" key="7">
    <source>
        <dbReference type="ARBA" id="ARBA00023315"/>
    </source>
</evidence>
<dbReference type="Proteomes" id="UP000189933">
    <property type="component" value="Unassembled WGS sequence"/>
</dbReference>
<evidence type="ECO:0000313" key="11">
    <source>
        <dbReference type="Proteomes" id="UP000189933"/>
    </source>
</evidence>
<dbReference type="NCBIfam" id="NF004167">
    <property type="entry name" value="PRK05632.1"/>
    <property type="match status" value="1"/>
</dbReference>
<dbReference type="InterPro" id="IPR012147">
    <property type="entry name" value="P_Ac_Bu_trans"/>
</dbReference>